<keyword evidence="2" id="KW-1185">Reference proteome</keyword>
<reference evidence="1" key="1">
    <citation type="submission" date="2021-06" db="EMBL/GenBank/DDBJ databases">
        <authorList>
            <person name="Kallberg Y."/>
            <person name="Tangrot J."/>
            <person name="Rosling A."/>
        </authorList>
    </citation>
    <scope>NUCLEOTIDE SEQUENCE</scope>
    <source>
        <strain evidence="1">CL356</strain>
    </source>
</reference>
<dbReference type="Proteomes" id="UP000789525">
    <property type="component" value="Unassembled WGS sequence"/>
</dbReference>
<gene>
    <name evidence="1" type="ORF">ACOLOM_LOCUS9616</name>
</gene>
<name>A0ACA9P1U6_9GLOM</name>
<sequence>LNETGQGQSFIPILQLSLPHGSYSDFWRSQQPGGYFDAGKLVTQLGMSMLILCHLIAWGNGNSYCNIDNNATIPCDQGLVPIYVARVKSVADVQAAVKFAKARKVSTRVKVWVVLLAMVPLRFRPVEFNDTLVPAPNNTSPQGVVHSAAGEHWYSADQRGVIVVGGSSYSVGAAGGWVLGGGHSSLSPQYGLGVDIAPSLVLSISVNYTESKFRGLLKTYLQLQPELIAQNFSGYTYPYISPLSSYALSKANSNDSSSNSTDTFVTALVRYNSNDAMAANATLKPFFDYVQREQLNMTFSNVTLTKYIQQFDQPPDQVNEGAGQASVFGSRLLPPSLFEEGNIDGLVDFVINTPISPSFYLVAGNKVNRVAPDATAVHPSWRNSIQHLIVSSGWFTNTTFSERDKIRRQVTEETQKLAALVPAYLKRTLPSSPMPLLTLDKDLRFFYNIFSPKGSVLDTSKPIILFLHPVFFDQTFFAPQYTDEGLAERFNLVGTQTTLDDEKYDYDK</sequence>
<dbReference type="EMBL" id="CAJVPT010028398">
    <property type="protein sequence ID" value="CAG8686784.1"/>
    <property type="molecule type" value="Genomic_DNA"/>
</dbReference>
<proteinExistence type="predicted"/>
<organism evidence="1 2">
    <name type="scientific">Acaulospora colombiana</name>
    <dbReference type="NCBI Taxonomy" id="27376"/>
    <lineage>
        <taxon>Eukaryota</taxon>
        <taxon>Fungi</taxon>
        <taxon>Fungi incertae sedis</taxon>
        <taxon>Mucoromycota</taxon>
        <taxon>Glomeromycotina</taxon>
        <taxon>Glomeromycetes</taxon>
        <taxon>Diversisporales</taxon>
        <taxon>Acaulosporaceae</taxon>
        <taxon>Acaulospora</taxon>
    </lineage>
</organism>
<protein>
    <submittedName>
        <fullName evidence="1">9487_t:CDS:1</fullName>
    </submittedName>
</protein>
<evidence type="ECO:0000313" key="2">
    <source>
        <dbReference type="Proteomes" id="UP000789525"/>
    </source>
</evidence>
<accession>A0ACA9P1U6</accession>
<feature type="non-terminal residue" evidence="1">
    <location>
        <position position="1"/>
    </location>
</feature>
<feature type="non-terminal residue" evidence="1">
    <location>
        <position position="508"/>
    </location>
</feature>
<evidence type="ECO:0000313" key="1">
    <source>
        <dbReference type="EMBL" id="CAG8686784.1"/>
    </source>
</evidence>
<comment type="caution">
    <text evidence="1">The sequence shown here is derived from an EMBL/GenBank/DDBJ whole genome shotgun (WGS) entry which is preliminary data.</text>
</comment>